<dbReference type="Pfam" id="PF17921">
    <property type="entry name" value="Integrase_H2C2"/>
    <property type="match status" value="1"/>
</dbReference>
<dbReference type="PANTHER" id="PTHR37984">
    <property type="entry name" value="PROTEIN CBG26694"/>
    <property type="match status" value="1"/>
</dbReference>
<dbReference type="FunFam" id="1.10.340.70:FF:000003">
    <property type="entry name" value="Protein CBG25708"/>
    <property type="match status" value="1"/>
</dbReference>
<gene>
    <name evidence="2" type="ORF">ElyMa_003572700</name>
</gene>
<comment type="caution">
    <text evidence="2">The sequence shown here is derived from an EMBL/GenBank/DDBJ whole genome shotgun (WGS) entry which is preliminary data.</text>
</comment>
<evidence type="ECO:0000313" key="3">
    <source>
        <dbReference type="Proteomes" id="UP000762676"/>
    </source>
</evidence>
<evidence type="ECO:0000259" key="1">
    <source>
        <dbReference type="Pfam" id="PF17921"/>
    </source>
</evidence>
<dbReference type="Proteomes" id="UP000762676">
    <property type="component" value="Unassembled WGS sequence"/>
</dbReference>
<accession>A0AAV4ENC9</accession>
<keyword evidence="3" id="KW-1185">Reference proteome</keyword>
<dbReference type="EMBL" id="BMAT01007313">
    <property type="protein sequence ID" value="GFR62021.1"/>
    <property type="molecule type" value="Genomic_DNA"/>
</dbReference>
<sequence length="261" mass="30410">MYYQDIVESIPISAKTIAKESRCDKIILKVITFVTNDEWPTSTDPDLRFYHTRKHELVVQQDCFLWGHRVVPPQKLRQHILQTLHQGHLGIAKMKALARNYFWWPGIDKDIETMSKACSGCAMTQQDPPLAPLHPWHWPEKPWQRVHIDFAGPFMNSMFLIIVDAHTTGLGTYRTGDHVLVRDYRGHAKWQHGQISSQTGFRNYDVEIAPGVIWRRHCDQIVPTSSPVPEPKWIEIKVKIHTNTLVSYFVNEDIQFRRPGR</sequence>
<evidence type="ECO:0000313" key="2">
    <source>
        <dbReference type="EMBL" id="GFR62021.1"/>
    </source>
</evidence>
<dbReference type="AlphaFoldDB" id="A0AAV4ENC9"/>
<reference evidence="2 3" key="1">
    <citation type="journal article" date="2021" name="Elife">
        <title>Chloroplast acquisition without the gene transfer in kleptoplastic sea slugs, Plakobranchus ocellatus.</title>
        <authorList>
            <person name="Maeda T."/>
            <person name="Takahashi S."/>
            <person name="Yoshida T."/>
            <person name="Shimamura S."/>
            <person name="Takaki Y."/>
            <person name="Nagai Y."/>
            <person name="Toyoda A."/>
            <person name="Suzuki Y."/>
            <person name="Arimoto A."/>
            <person name="Ishii H."/>
            <person name="Satoh N."/>
            <person name="Nishiyama T."/>
            <person name="Hasebe M."/>
            <person name="Maruyama T."/>
            <person name="Minagawa J."/>
            <person name="Obokata J."/>
            <person name="Shigenobu S."/>
        </authorList>
    </citation>
    <scope>NUCLEOTIDE SEQUENCE [LARGE SCALE GENOMIC DNA]</scope>
</reference>
<dbReference type="InterPro" id="IPR041588">
    <property type="entry name" value="Integrase_H2C2"/>
</dbReference>
<protein>
    <submittedName>
        <fullName evidence="2">Pol polyprotein</fullName>
    </submittedName>
</protein>
<dbReference type="PANTHER" id="PTHR37984:SF5">
    <property type="entry name" value="PROTEIN NYNRIN-LIKE"/>
    <property type="match status" value="1"/>
</dbReference>
<dbReference type="Gene3D" id="1.10.340.70">
    <property type="match status" value="1"/>
</dbReference>
<organism evidence="2 3">
    <name type="scientific">Elysia marginata</name>
    <dbReference type="NCBI Taxonomy" id="1093978"/>
    <lineage>
        <taxon>Eukaryota</taxon>
        <taxon>Metazoa</taxon>
        <taxon>Spiralia</taxon>
        <taxon>Lophotrochozoa</taxon>
        <taxon>Mollusca</taxon>
        <taxon>Gastropoda</taxon>
        <taxon>Heterobranchia</taxon>
        <taxon>Euthyneura</taxon>
        <taxon>Panpulmonata</taxon>
        <taxon>Sacoglossa</taxon>
        <taxon>Placobranchoidea</taxon>
        <taxon>Plakobranchidae</taxon>
        <taxon>Elysia</taxon>
    </lineage>
</organism>
<proteinExistence type="predicted"/>
<name>A0AAV4ENC9_9GAST</name>
<feature type="domain" description="Integrase zinc-binding" evidence="1">
    <location>
        <begin position="72"/>
        <end position="125"/>
    </location>
</feature>
<dbReference type="InterPro" id="IPR050951">
    <property type="entry name" value="Retrovirus_Pol_polyprotein"/>
</dbReference>